<dbReference type="SMART" id="SM00388">
    <property type="entry name" value="HisKA"/>
    <property type="match status" value="1"/>
</dbReference>
<dbReference type="GO" id="GO:0000155">
    <property type="term" value="F:phosphorelay sensor kinase activity"/>
    <property type="evidence" value="ECO:0007669"/>
    <property type="project" value="InterPro"/>
</dbReference>
<name>A0A381Q6C8_9ZZZZ</name>
<dbReference type="EMBL" id="UINC01001226">
    <property type="protein sequence ID" value="SUZ74891.1"/>
    <property type="molecule type" value="Genomic_DNA"/>
</dbReference>
<dbReference type="InterPro" id="IPR004358">
    <property type="entry name" value="Sig_transdc_His_kin-like_C"/>
</dbReference>
<protein>
    <recommendedName>
        <fullName evidence="2">histidine kinase</fullName>
        <ecNumber evidence="2">2.7.13.3</ecNumber>
    </recommendedName>
</protein>
<evidence type="ECO:0000259" key="8">
    <source>
        <dbReference type="PROSITE" id="PS50109"/>
    </source>
</evidence>
<comment type="catalytic activity">
    <reaction evidence="1">
        <text>ATP + protein L-histidine = ADP + protein N-phospho-L-histidine.</text>
        <dbReference type="EC" id="2.7.13.3"/>
    </reaction>
</comment>
<dbReference type="Pfam" id="PF02518">
    <property type="entry name" value="HATPase_c"/>
    <property type="match status" value="1"/>
</dbReference>
<evidence type="ECO:0000256" key="7">
    <source>
        <dbReference type="SAM" id="Phobius"/>
    </source>
</evidence>
<feature type="domain" description="Histidine kinase" evidence="8">
    <location>
        <begin position="124"/>
        <end position="343"/>
    </location>
</feature>
<dbReference type="PANTHER" id="PTHR45453">
    <property type="entry name" value="PHOSPHATE REGULON SENSOR PROTEIN PHOR"/>
    <property type="match status" value="1"/>
</dbReference>
<dbReference type="GO" id="GO:0004721">
    <property type="term" value="F:phosphoprotein phosphatase activity"/>
    <property type="evidence" value="ECO:0007669"/>
    <property type="project" value="TreeGrafter"/>
</dbReference>
<dbReference type="InterPro" id="IPR003594">
    <property type="entry name" value="HATPase_dom"/>
</dbReference>
<dbReference type="SMART" id="SM00387">
    <property type="entry name" value="HATPase_c"/>
    <property type="match status" value="1"/>
</dbReference>
<dbReference type="PROSITE" id="PS50109">
    <property type="entry name" value="HIS_KIN"/>
    <property type="match status" value="1"/>
</dbReference>
<keyword evidence="7" id="KW-1133">Transmembrane helix</keyword>
<keyword evidence="7" id="KW-0472">Membrane</keyword>
<evidence type="ECO:0000256" key="5">
    <source>
        <dbReference type="ARBA" id="ARBA00022777"/>
    </source>
</evidence>
<dbReference type="PRINTS" id="PR00344">
    <property type="entry name" value="BCTRLSENSOR"/>
</dbReference>
<feature type="transmembrane region" description="Helical" evidence="7">
    <location>
        <begin position="38"/>
        <end position="59"/>
    </location>
</feature>
<dbReference type="InterPro" id="IPR050351">
    <property type="entry name" value="BphY/WalK/GraS-like"/>
</dbReference>
<evidence type="ECO:0000256" key="6">
    <source>
        <dbReference type="ARBA" id="ARBA00023012"/>
    </source>
</evidence>
<feature type="transmembrane region" description="Helical" evidence="7">
    <location>
        <begin position="12"/>
        <end position="32"/>
    </location>
</feature>
<reference evidence="9" key="1">
    <citation type="submission" date="2018-05" db="EMBL/GenBank/DDBJ databases">
        <authorList>
            <person name="Lanie J.A."/>
            <person name="Ng W.-L."/>
            <person name="Kazmierczak K.M."/>
            <person name="Andrzejewski T.M."/>
            <person name="Davidsen T.M."/>
            <person name="Wayne K.J."/>
            <person name="Tettelin H."/>
            <person name="Glass J.I."/>
            <person name="Rusch D."/>
            <person name="Podicherti R."/>
            <person name="Tsui H.-C.T."/>
            <person name="Winkler M.E."/>
        </authorList>
    </citation>
    <scope>NUCLEOTIDE SEQUENCE</scope>
</reference>
<dbReference type="Gene3D" id="1.10.287.130">
    <property type="match status" value="1"/>
</dbReference>
<dbReference type="PANTHER" id="PTHR45453:SF1">
    <property type="entry name" value="PHOSPHATE REGULON SENSOR PROTEIN PHOR"/>
    <property type="match status" value="1"/>
</dbReference>
<keyword evidence="4" id="KW-0808">Transferase</keyword>
<keyword evidence="6" id="KW-0902">Two-component regulatory system</keyword>
<evidence type="ECO:0000256" key="2">
    <source>
        <dbReference type="ARBA" id="ARBA00012438"/>
    </source>
</evidence>
<dbReference type="AlphaFoldDB" id="A0A381Q6C8"/>
<dbReference type="InterPro" id="IPR005467">
    <property type="entry name" value="His_kinase_dom"/>
</dbReference>
<organism evidence="9">
    <name type="scientific">marine metagenome</name>
    <dbReference type="NCBI Taxonomy" id="408172"/>
    <lineage>
        <taxon>unclassified sequences</taxon>
        <taxon>metagenomes</taxon>
        <taxon>ecological metagenomes</taxon>
    </lineage>
</organism>
<dbReference type="Gene3D" id="3.30.565.10">
    <property type="entry name" value="Histidine kinase-like ATPase, C-terminal domain"/>
    <property type="match status" value="1"/>
</dbReference>
<evidence type="ECO:0000256" key="4">
    <source>
        <dbReference type="ARBA" id="ARBA00022679"/>
    </source>
</evidence>
<dbReference type="SUPFAM" id="SSF47384">
    <property type="entry name" value="Homodimeric domain of signal transducing histidine kinase"/>
    <property type="match status" value="1"/>
</dbReference>
<evidence type="ECO:0000313" key="9">
    <source>
        <dbReference type="EMBL" id="SUZ74891.1"/>
    </source>
</evidence>
<keyword evidence="7" id="KW-0812">Transmembrane</keyword>
<dbReference type="SUPFAM" id="SSF55874">
    <property type="entry name" value="ATPase domain of HSP90 chaperone/DNA topoisomerase II/histidine kinase"/>
    <property type="match status" value="1"/>
</dbReference>
<dbReference type="CDD" id="cd00075">
    <property type="entry name" value="HATPase"/>
    <property type="match status" value="1"/>
</dbReference>
<dbReference type="EC" id="2.7.13.3" evidence="2"/>
<dbReference type="InterPro" id="IPR003661">
    <property type="entry name" value="HisK_dim/P_dom"/>
</dbReference>
<dbReference type="InterPro" id="IPR036890">
    <property type="entry name" value="HATPase_C_sf"/>
</dbReference>
<keyword evidence="3" id="KW-0597">Phosphoprotein</keyword>
<accession>A0A381Q6C8</accession>
<dbReference type="Pfam" id="PF00512">
    <property type="entry name" value="HisKA"/>
    <property type="match status" value="1"/>
</dbReference>
<dbReference type="FunFam" id="3.30.565.10:FF:000006">
    <property type="entry name" value="Sensor histidine kinase WalK"/>
    <property type="match status" value="1"/>
</dbReference>
<dbReference type="GO" id="GO:0016036">
    <property type="term" value="P:cellular response to phosphate starvation"/>
    <property type="evidence" value="ECO:0007669"/>
    <property type="project" value="TreeGrafter"/>
</dbReference>
<evidence type="ECO:0000256" key="1">
    <source>
        <dbReference type="ARBA" id="ARBA00000085"/>
    </source>
</evidence>
<dbReference type="InterPro" id="IPR036097">
    <property type="entry name" value="HisK_dim/P_sf"/>
</dbReference>
<sequence length="343" mass="39302">MSLFNKSVIQSFVISIILSSLTVVAFSLYISFENKSIIDLLIIIIPLFIISFVLVYFYLEFFVLKKIRNLYHDLIPKDNYEESSLVSTNMDQLIEDLKKFSKESQTEIKSMQEKENFRRDFIGNLAHELKTPLFTSQSYLLTLIDGALKDEEVNLKYLKKAEKAVERLIFIVKDLDMITKLESEDLKLEKSKFNIISLINNVFEMLELQSSEKQISLSLDSKISSLNVFADQEKIHQVLTNLIENSIKYGKELGTSEVSVEDIVENKVIIRVTDNGQGIQEVHFKRLFERFFRVDNSGSRSTGGSGLGLAIVKHIVDAHNEKLYVESDYGVGSEFSFTLEKSN</sequence>
<dbReference type="CDD" id="cd00082">
    <property type="entry name" value="HisKA"/>
    <property type="match status" value="1"/>
</dbReference>
<keyword evidence="5" id="KW-0418">Kinase</keyword>
<evidence type="ECO:0000256" key="3">
    <source>
        <dbReference type="ARBA" id="ARBA00022553"/>
    </source>
</evidence>
<gene>
    <name evidence="9" type="ORF">METZ01_LOCUS27745</name>
</gene>
<dbReference type="GO" id="GO:0005886">
    <property type="term" value="C:plasma membrane"/>
    <property type="evidence" value="ECO:0007669"/>
    <property type="project" value="TreeGrafter"/>
</dbReference>
<proteinExistence type="predicted"/>